<proteinExistence type="predicted"/>
<evidence type="ECO:0000256" key="1">
    <source>
        <dbReference type="SAM" id="Phobius"/>
    </source>
</evidence>
<protein>
    <submittedName>
        <fullName evidence="2">Inner membrane protein</fullName>
    </submittedName>
</protein>
<dbReference type="AlphaFoldDB" id="A0A1I4F2K9"/>
<gene>
    <name evidence="2" type="ORF">SAMN04487950_2512</name>
</gene>
<keyword evidence="1" id="KW-1133">Transmembrane helix</keyword>
<sequence length="169" mass="17766">MYRFGHFGISLLVFAPLGFLLVTAGAVELAFVTGATMLWLSMLPDVDHRVPGISHRGPTHSLLFAALVGGVFAAVGGFLGQRLGLTATIDGFGTVGLAAFGFFLGSLTVVTHLLGDVITPMGVNFLWPVSKKRYSLSLTPAKNTLWNYGLFVLGVFAVAAATVLAIRGI</sequence>
<feature type="transmembrane region" description="Helical" evidence="1">
    <location>
        <begin position="12"/>
        <end position="40"/>
    </location>
</feature>
<feature type="transmembrane region" description="Helical" evidence="1">
    <location>
        <begin position="92"/>
        <end position="114"/>
    </location>
</feature>
<reference evidence="3" key="1">
    <citation type="submission" date="2016-10" db="EMBL/GenBank/DDBJ databases">
        <authorList>
            <person name="Varghese N."/>
            <person name="Submissions S."/>
        </authorList>
    </citation>
    <scope>NUCLEOTIDE SEQUENCE [LARGE SCALE GENOMIC DNA]</scope>
    <source>
        <strain evidence="3">CGMCC 1.7738</strain>
    </source>
</reference>
<dbReference type="InterPro" id="IPR007404">
    <property type="entry name" value="YdjM-like"/>
</dbReference>
<feature type="transmembrane region" description="Helical" evidence="1">
    <location>
        <begin position="145"/>
        <end position="166"/>
    </location>
</feature>
<organism evidence="2 3">
    <name type="scientific">Halogranum rubrum</name>
    <dbReference type="NCBI Taxonomy" id="553466"/>
    <lineage>
        <taxon>Archaea</taxon>
        <taxon>Methanobacteriati</taxon>
        <taxon>Methanobacteriota</taxon>
        <taxon>Stenosarchaea group</taxon>
        <taxon>Halobacteria</taxon>
        <taxon>Halobacteriales</taxon>
        <taxon>Haloferacaceae</taxon>
    </lineage>
</organism>
<keyword evidence="3" id="KW-1185">Reference proteome</keyword>
<feature type="transmembrane region" description="Helical" evidence="1">
    <location>
        <begin position="60"/>
        <end position="80"/>
    </location>
</feature>
<keyword evidence="1" id="KW-0812">Transmembrane</keyword>
<evidence type="ECO:0000313" key="2">
    <source>
        <dbReference type="EMBL" id="SFL11047.1"/>
    </source>
</evidence>
<dbReference type="EMBL" id="FOTC01000002">
    <property type="protein sequence ID" value="SFL11047.1"/>
    <property type="molecule type" value="Genomic_DNA"/>
</dbReference>
<dbReference type="RefSeq" id="WP_089869769.1">
    <property type="nucleotide sequence ID" value="NZ_FOTC01000002.1"/>
</dbReference>
<accession>A0A1I4F2K9</accession>
<dbReference type="Proteomes" id="UP000199607">
    <property type="component" value="Unassembled WGS sequence"/>
</dbReference>
<name>A0A1I4F2K9_9EURY</name>
<keyword evidence="1" id="KW-0472">Membrane</keyword>
<dbReference type="STRING" id="553466.SAMN04487950_2512"/>
<dbReference type="Pfam" id="PF04307">
    <property type="entry name" value="YdjM"/>
    <property type="match status" value="1"/>
</dbReference>
<evidence type="ECO:0000313" key="3">
    <source>
        <dbReference type="Proteomes" id="UP000199607"/>
    </source>
</evidence>